<feature type="domain" description="Plastocyanin-like" evidence="6">
    <location>
        <begin position="1"/>
        <end position="76"/>
    </location>
</feature>
<dbReference type="Pfam" id="PF07731">
    <property type="entry name" value="Cu-oxidase_2"/>
    <property type="match status" value="1"/>
</dbReference>
<dbReference type="PROSITE" id="PS00080">
    <property type="entry name" value="MULTICOPPER_OXIDASE2"/>
    <property type="match status" value="1"/>
</dbReference>
<dbReference type="AlphaFoldDB" id="A0AAV7IQK6"/>
<dbReference type="Proteomes" id="UP000826195">
    <property type="component" value="Unassembled WGS sequence"/>
</dbReference>
<dbReference type="Pfam" id="PF00394">
    <property type="entry name" value="Cu-oxidase"/>
    <property type="match status" value="1"/>
</dbReference>
<evidence type="ECO:0000313" key="7">
    <source>
        <dbReference type="EMBL" id="KAH0567139.1"/>
    </source>
</evidence>
<protein>
    <recommendedName>
        <fullName evidence="9">Laccase</fullName>
    </recommendedName>
</protein>
<dbReference type="InterPro" id="IPR008972">
    <property type="entry name" value="Cupredoxin"/>
</dbReference>
<dbReference type="InterPro" id="IPR011706">
    <property type="entry name" value="Cu-oxidase_C"/>
</dbReference>
<dbReference type="GO" id="GO:0005886">
    <property type="term" value="C:plasma membrane"/>
    <property type="evidence" value="ECO:0007669"/>
    <property type="project" value="TreeGrafter"/>
</dbReference>
<organism evidence="7 8">
    <name type="scientific">Cotesia glomerata</name>
    <name type="common">Lepidopteran parasitic wasp</name>
    <name type="synonym">Apanteles glomeratus</name>
    <dbReference type="NCBI Taxonomy" id="32391"/>
    <lineage>
        <taxon>Eukaryota</taxon>
        <taxon>Metazoa</taxon>
        <taxon>Ecdysozoa</taxon>
        <taxon>Arthropoda</taxon>
        <taxon>Hexapoda</taxon>
        <taxon>Insecta</taxon>
        <taxon>Pterygota</taxon>
        <taxon>Neoptera</taxon>
        <taxon>Endopterygota</taxon>
        <taxon>Hymenoptera</taxon>
        <taxon>Apocrita</taxon>
        <taxon>Ichneumonoidea</taxon>
        <taxon>Braconidae</taxon>
        <taxon>Microgastrinae</taxon>
        <taxon>Cotesia</taxon>
    </lineage>
</organism>
<name>A0AAV7IQK6_COTGL</name>
<dbReference type="CDD" id="cd13884">
    <property type="entry name" value="CuRO_2_tcLCC_insect_like"/>
    <property type="match status" value="1"/>
</dbReference>
<keyword evidence="8" id="KW-1185">Reference proteome</keyword>
<keyword evidence="3" id="KW-0560">Oxidoreductase</keyword>
<evidence type="ECO:0008006" key="9">
    <source>
        <dbReference type="Google" id="ProtNLM"/>
    </source>
</evidence>
<sequence>MYPGPAIQVCLGDFVVVDVTNKVPGNGLAIHWHGIYQKDWQHYDGWRAQNPGSHFWHAHSGFHKAEGLHGPIVIGQAVSLEPNAKQYDVDNPNNIMFISDWMHGSIKSHIPGTTFNNPGQVPDNILINGKGQFMDAYGRETLTPLAVFNVKSGKRYRFRMINACSFNCPVKLTIQNHDVTLISVDERVDFVLNAHKTVGTYWIQVRGFGVCADIGLQQSAVLRYDGSPLEIPATYKPFYNLPLDEGIVFNEISQICDGKTTNKICLKDLTAIEDLQPSIITRQPDIKLYLPFEFYLYNDTDLFKANTYKRFLGSPDGGDNFGALIGGISNINPSSPFISQLDEIPKEQICNQTHLPARCLKSKNYICHCSHVINIPLNSIVDLIIVDVSGPTGISHPFHLHGFGFHALAQGSLSKVNLTEDNVQQAIELDGQVYGLSHSKPITKDTIAVPSGGYVIVRFIADNLGWWLFHCHYLPHLLNGMSLVIRIGEQDDLPHTPKGFPKCGNFMPNFYKKNPKPRRIT</sequence>
<reference evidence="7 8" key="1">
    <citation type="journal article" date="2021" name="J. Hered.">
        <title>A chromosome-level genome assembly of the parasitoid wasp, Cotesia glomerata (Hymenoptera: Braconidae).</title>
        <authorList>
            <person name="Pinto B.J."/>
            <person name="Weis J.J."/>
            <person name="Gamble T."/>
            <person name="Ode P.J."/>
            <person name="Paul R."/>
            <person name="Zaspel J.M."/>
        </authorList>
    </citation>
    <scope>NUCLEOTIDE SEQUENCE [LARGE SCALE GENOMIC DNA]</scope>
    <source>
        <strain evidence="7">CgM1</strain>
    </source>
</reference>
<dbReference type="GO" id="GO:0016491">
    <property type="term" value="F:oxidoreductase activity"/>
    <property type="evidence" value="ECO:0007669"/>
    <property type="project" value="UniProtKB-KW"/>
</dbReference>
<dbReference type="Pfam" id="PF07732">
    <property type="entry name" value="Cu-oxidase_3"/>
    <property type="match status" value="1"/>
</dbReference>
<keyword evidence="2" id="KW-0479">Metal-binding</keyword>
<dbReference type="FunFam" id="2.60.40.420:FF:000045">
    <property type="entry name" value="Laccase 2"/>
    <property type="match status" value="1"/>
</dbReference>
<evidence type="ECO:0000256" key="2">
    <source>
        <dbReference type="ARBA" id="ARBA00022723"/>
    </source>
</evidence>
<gene>
    <name evidence="7" type="ORF">KQX54_006930</name>
</gene>
<dbReference type="InterPro" id="IPR033138">
    <property type="entry name" value="Cu_oxidase_CS"/>
</dbReference>
<proteinExistence type="inferred from homology"/>
<evidence type="ECO:0000259" key="4">
    <source>
        <dbReference type="Pfam" id="PF00394"/>
    </source>
</evidence>
<dbReference type="EMBL" id="JAHXZJ010000001">
    <property type="protein sequence ID" value="KAH0567139.1"/>
    <property type="molecule type" value="Genomic_DNA"/>
</dbReference>
<dbReference type="SUPFAM" id="SSF49503">
    <property type="entry name" value="Cupredoxins"/>
    <property type="match status" value="2"/>
</dbReference>
<dbReference type="GO" id="GO:0006826">
    <property type="term" value="P:iron ion transport"/>
    <property type="evidence" value="ECO:0007669"/>
    <property type="project" value="TreeGrafter"/>
</dbReference>
<dbReference type="PANTHER" id="PTHR11709">
    <property type="entry name" value="MULTI-COPPER OXIDASE"/>
    <property type="match status" value="1"/>
</dbReference>
<dbReference type="CDD" id="cd13905">
    <property type="entry name" value="CuRO_3_tcLLC2_insect_like"/>
    <property type="match status" value="1"/>
</dbReference>
<dbReference type="InterPro" id="IPR001117">
    <property type="entry name" value="Cu-oxidase_2nd"/>
</dbReference>
<evidence type="ECO:0000256" key="1">
    <source>
        <dbReference type="ARBA" id="ARBA00010609"/>
    </source>
</evidence>
<dbReference type="GO" id="GO:0005507">
    <property type="term" value="F:copper ion binding"/>
    <property type="evidence" value="ECO:0007669"/>
    <property type="project" value="InterPro"/>
</dbReference>
<feature type="domain" description="Plastocyanin-like" evidence="4">
    <location>
        <begin position="95"/>
        <end position="227"/>
    </location>
</feature>
<evidence type="ECO:0000259" key="6">
    <source>
        <dbReference type="Pfam" id="PF07732"/>
    </source>
</evidence>
<dbReference type="InterPro" id="IPR002355">
    <property type="entry name" value="Cu_oxidase_Cu_BS"/>
</dbReference>
<dbReference type="PROSITE" id="PS00079">
    <property type="entry name" value="MULTICOPPER_OXIDASE1"/>
    <property type="match status" value="1"/>
</dbReference>
<accession>A0AAV7IQK6</accession>
<evidence type="ECO:0000313" key="8">
    <source>
        <dbReference type="Proteomes" id="UP000826195"/>
    </source>
</evidence>
<comment type="caution">
    <text evidence="7">The sequence shown here is derived from an EMBL/GenBank/DDBJ whole genome shotgun (WGS) entry which is preliminary data.</text>
</comment>
<evidence type="ECO:0000256" key="3">
    <source>
        <dbReference type="ARBA" id="ARBA00023002"/>
    </source>
</evidence>
<feature type="domain" description="Plastocyanin-like" evidence="5">
    <location>
        <begin position="355"/>
        <end position="489"/>
    </location>
</feature>
<comment type="similarity">
    <text evidence="1">Belongs to the multicopper oxidase family.</text>
</comment>
<dbReference type="InterPro" id="IPR011707">
    <property type="entry name" value="Cu-oxidase-like_N"/>
</dbReference>
<dbReference type="PANTHER" id="PTHR11709:SF232">
    <property type="entry name" value="STRAW, ISOFORM G"/>
    <property type="match status" value="1"/>
</dbReference>
<evidence type="ECO:0000259" key="5">
    <source>
        <dbReference type="Pfam" id="PF07731"/>
    </source>
</evidence>
<dbReference type="InterPro" id="IPR045087">
    <property type="entry name" value="Cu-oxidase_fam"/>
</dbReference>
<dbReference type="Gene3D" id="2.60.40.420">
    <property type="entry name" value="Cupredoxins - blue copper proteins"/>
    <property type="match status" value="4"/>
</dbReference>